<dbReference type="GO" id="GO:0046872">
    <property type="term" value="F:metal ion binding"/>
    <property type="evidence" value="ECO:0007669"/>
    <property type="project" value="UniProtKB-KW"/>
</dbReference>
<comment type="function">
    <text evidence="1">Has an organic peroxide-dependent peroxidase activity.</text>
</comment>
<dbReference type="EMBL" id="FZOU01000005">
    <property type="protein sequence ID" value="SNT20167.1"/>
    <property type="molecule type" value="Genomic_DNA"/>
</dbReference>
<feature type="binding site" description="axial binding residue" evidence="3">
    <location>
        <position position="303"/>
    </location>
    <ligand>
        <name>heme</name>
        <dbReference type="ChEBI" id="CHEBI:30413"/>
    </ligand>
    <ligandPart>
        <name>Fe</name>
        <dbReference type="ChEBI" id="CHEBI:18248"/>
    </ligandPart>
</feature>
<dbReference type="RefSeq" id="WP_089409199.1">
    <property type="nucleotide sequence ID" value="NZ_FZOU01000005.1"/>
</dbReference>
<dbReference type="InterPro" id="IPR020835">
    <property type="entry name" value="Catalase_sf"/>
</dbReference>
<keyword evidence="1 3" id="KW-0408">Iron</keyword>
<dbReference type="InterPro" id="IPR018028">
    <property type="entry name" value="Catalase"/>
</dbReference>
<keyword evidence="6" id="KW-1185">Reference proteome</keyword>
<dbReference type="GO" id="GO:0020037">
    <property type="term" value="F:heme binding"/>
    <property type="evidence" value="ECO:0007669"/>
    <property type="project" value="InterPro"/>
</dbReference>
<dbReference type="InterPro" id="IPR011614">
    <property type="entry name" value="Catalase_core"/>
</dbReference>
<evidence type="ECO:0000259" key="4">
    <source>
        <dbReference type="SMART" id="SM01060"/>
    </source>
</evidence>
<keyword evidence="1 3" id="KW-0479">Metal-binding</keyword>
<dbReference type="Pfam" id="PF00199">
    <property type="entry name" value="Catalase"/>
    <property type="match status" value="1"/>
</dbReference>
<dbReference type="OrthoDB" id="255727at2"/>
<protein>
    <recommendedName>
        <fullName evidence="1">Catalase-related peroxidase</fullName>
        <ecNumber evidence="1">1.11.1.-</ecNumber>
    </recommendedName>
</protein>
<dbReference type="Gene3D" id="1.20.1280.120">
    <property type="match status" value="1"/>
</dbReference>
<feature type="domain" description="Catalase core" evidence="4">
    <location>
        <begin position="1"/>
        <end position="313"/>
    </location>
</feature>
<dbReference type="PANTHER" id="PTHR11465">
    <property type="entry name" value="CATALASE"/>
    <property type="match status" value="1"/>
</dbReference>
<dbReference type="GO" id="GO:0042542">
    <property type="term" value="P:response to hydrogen peroxide"/>
    <property type="evidence" value="ECO:0007669"/>
    <property type="project" value="TreeGrafter"/>
</dbReference>
<dbReference type="SMART" id="SM01060">
    <property type="entry name" value="Catalase"/>
    <property type="match status" value="1"/>
</dbReference>
<evidence type="ECO:0000313" key="5">
    <source>
        <dbReference type="EMBL" id="SNT20167.1"/>
    </source>
</evidence>
<dbReference type="GO" id="GO:0005737">
    <property type="term" value="C:cytoplasm"/>
    <property type="evidence" value="ECO:0007669"/>
    <property type="project" value="TreeGrafter"/>
</dbReference>
<evidence type="ECO:0000313" key="6">
    <source>
        <dbReference type="Proteomes" id="UP000198356"/>
    </source>
</evidence>
<dbReference type="PRINTS" id="PR00067">
    <property type="entry name" value="CATALASE"/>
</dbReference>
<keyword evidence="1" id="KW-0575">Peroxidase</keyword>
<dbReference type="GO" id="GO:0042744">
    <property type="term" value="P:hydrogen peroxide catabolic process"/>
    <property type="evidence" value="ECO:0007669"/>
    <property type="project" value="TreeGrafter"/>
</dbReference>
<dbReference type="AlphaFoldDB" id="A0A239KP63"/>
<dbReference type="CDD" id="cd08153">
    <property type="entry name" value="srpA_like"/>
    <property type="match status" value="1"/>
</dbReference>
<reference evidence="5 6" key="1">
    <citation type="submission" date="2017-06" db="EMBL/GenBank/DDBJ databases">
        <authorList>
            <person name="Kim H.J."/>
            <person name="Triplett B.A."/>
        </authorList>
    </citation>
    <scope>NUCLEOTIDE SEQUENCE [LARGE SCALE GENOMIC DNA]</scope>
    <source>
        <strain evidence="5 6">DSM 18704</strain>
    </source>
</reference>
<sequence>MPLPTDEKLLALSQNLIDQFHKIFGEYPGFRPAHAKGVMLTGTFTPTAAAAGLSSAQHLNAPSTPIVVRFSDSTGLPLVPDNDPNANPKGFAIRFMLGERVHTDIVSHSTDGFPTHTGDEFLEFLRALASSDPKNLAGSPLEAFLGSHPAALAFVQTPKPFPFSFGTESYFGVTAMKFTNAAGESKFGRYRILPAAGNQYLSDDMAKHQDSDYLVDEIGERVAAAPVKFTLAVQIAPEGAVVDDATIHWPADSQVVELGTLELTALSADTLAEQKHIIFDPIPRLAGIEPSDDPLLELRAAIYLMSGRKRREA</sequence>
<dbReference type="EC" id="1.11.1.-" evidence="1"/>
<proteinExistence type="inferred from homology"/>
<dbReference type="InterPro" id="IPR024168">
    <property type="entry name" value="Catalase_SrpA-type_pred"/>
</dbReference>
<dbReference type="SUPFAM" id="SSF56634">
    <property type="entry name" value="Heme-dependent catalase-like"/>
    <property type="match status" value="1"/>
</dbReference>
<evidence type="ECO:0000256" key="3">
    <source>
        <dbReference type="PIRSR" id="PIRSR000296-2"/>
    </source>
</evidence>
<evidence type="ECO:0000256" key="2">
    <source>
        <dbReference type="PIRSR" id="PIRSR000296-1"/>
    </source>
</evidence>
<dbReference type="PROSITE" id="PS51402">
    <property type="entry name" value="CATALASE_3"/>
    <property type="match status" value="1"/>
</dbReference>
<keyword evidence="1 3" id="KW-0349">Heme</keyword>
<feature type="active site" evidence="2">
    <location>
        <position position="34"/>
    </location>
</feature>
<accession>A0A239KP63</accession>
<keyword evidence="1" id="KW-0560">Oxidoreductase</keyword>
<name>A0A239KP63_9BACT</name>
<dbReference type="GO" id="GO:0004096">
    <property type="term" value="F:catalase activity"/>
    <property type="evidence" value="ECO:0007669"/>
    <property type="project" value="InterPro"/>
</dbReference>
<dbReference type="Proteomes" id="UP000198356">
    <property type="component" value="Unassembled WGS sequence"/>
</dbReference>
<dbReference type="Gene3D" id="2.40.180.10">
    <property type="entry name" value="Catalase core domain"/>
    <property type="match status" value="1"/>
</dbReference>
<organism evidence="5 6">
    <name type="scientific">Granulicella rosea</name>
    <dbReference type="NCBI Taxonomy" id="474952"/>
    <lineage>
        <taxon>Bacteria</taxon>
        <taxon>Pseudomonadati</taxon>
        <taxon>Acidobacteriota</taxon>
        <taxon>Terriglobia</taxon>
        <taxon>Terriglobales</taxon>
        <taxon>Acidobacteriaceae</taxon>
        <taxon>Granulicella</taxon>
    </lineage>
</organism>
<dbReference type="PANTHER" id="PTHR11465:SF62">
    <property type="entry name" value="CATALASE T"/>
    <property type="match status" value="1"/>
</dbReference>
<comment type="cofactor">
    <cofactor evidence="1">
        <name>heme</name>
        <dbReference type="ChEBI" id="CHEBI:30413"/>
    </cofactor>
</comment>
<dbReference type="PIRSF" id="PIRSF000296">
    <property type="entry name" value="SrpA"/>
    <property type="match status" value="1"/>
</dbReference>
<gene>
    <name evidence="5" type="ORF">SAMN05421770_105121</name>
</gene>
<evidence type="ECO:0000256" key="1">
    <source>
        <dbReference type="PIRNR" id="PIRNR000296"/>
    </source>
</evidence>
<comment type="similarity">
    <text evidence="1">Belongs to the catalase family.</text>
</comment>